<dbReference type="InterPro" id="IPR013783">
    <property type="entry name" value="Ig-like_fold"/>
</dbReference>
<keyword evidence="5" id="KW-1185">Reference proteome</keyword>
<feature type="chain" id="PRO_5017549378" evidence="1">
    <location>
        <begin position="21"/>
        <end position="972"/>
    </location>
</feature>
<dbReference type="Pfam" id="PF20009">
    <property type="entry name" value="GEVED"/>
    <property type="match status" value="1"/>
</dbReference>
<sequence>MKKNYLLLMLSFLCLATVFGQEKFPPEEVITGTFLGKTIPLRDFPTIQPGDVRSEAIEVMVPNDSRTPMEHVETTTVINNLQTEKGKIQTREIEQNFIGVSQSESGFLPPDPTGAVGPDHYVHSVNSLVKIFDKSGNLEVGPVSLSAFLGINSNAGDPIIMYDQLADRWVVSEFGSLNNSLAIGVSETSDPTGAYNVYQYIFSGFPDYPKYGMWHDGYYGTVNLNGQTTQGFVMERDEMLVGGPDPQILIFNLPQIVVNPNQVKSPGAVSLLGTDVDPSTPGYITYLQDDGWTSQISFDHLKVWEIDVDWNNIGNSTISQPLEIPTDPFDAGELFGNGNGAIRQPGTSQRLAGHGGIISFPTHYRSFGSYNSWLITFNTFIDANETGGIRWIELRNDGSSDWSIFQEGTYSIADGHSRLMSSAAMDAAGNIGMAYTTASENLPVSLRYTGRFNGDPLGEMTVEETTIIDGPGVRNNTNRYGDYSHMSLDPNDFTFWFTSDYFSSTNQWRTQIASFGLSGGFAADLGAISIDEPEDGVLTANESVEVTIRNFGSNPQSGFPLELYLDGNLVATEVFSGTINPNDTDTYTFNETLDLSNQSQTYTIEVATDLSGDEFEGNDRISKDVTSLFAEDVGALAITSPETGNGLGMQTVTIEIQNFGANQQSNFDVQYSVDGEAPVVETFTGTIDSGETASFDFTEQVNFTELKEYEITATTNLSGDEQASNDSVTVIIENLICQPELFCILGDGFQLVSIAEINNVSGCEGYGDFRSQIANLDPGSTNDITLTTGYGSQNVKVWIDFNDDFNFAGNEVVVPNFEIAPGETAGSYTETLDLIIPSDAPLGEHIMRVRSSRDSAVPNGCIDDGVGEVEDYTVNIGSLGVNDFKISDSELIVTTLGNNKYDVTLSTTFDGGVYLSIFNTLGQEVAMNKSVSKEGNTYKASLDMSKVSSGVYILKMGGISTTSYKTARIIVE</sequence>
<dbReference type="InterPro" id="IPR045474">
    <property type="entry name" value="GEVED"/>
</dbReference>
<evidence type="ECO:0000313" key="5">
    <source>
        <dbReference type="Proteomes" id="UP000261082"/>
    </source>
</evidence>
<feature type="domain" description="GEVED" evidence="3">
    <location>
        <begin position="794"/>
        <end position="875"/>
    </location>
</feature>
<evidence type="ECO:0000259" key="2">
    <source>
        <dbReference type="Pfam" id="PF07705"/>
    </source>
</evidence>
<feature type="domain" description="CARDB" evidence="2">
    <location>
        <begin position="523"/>
        <end position="613"/>
    </location>
</feature>
<feature type="signal peptide" evidence="1">
    <location>
        <begin position="1"/>
        <end position="20"/>
    </location>
</feature>
<dbReference type="EMBL" id="QVID01000002">
    <property type="protein sequence ID" value="RFN57846.1"/>
    <property type="molecule type" value="Genomic_DNA"/>
</dbReference>
<dbReference type="Gene3D" id="2.60.40.10">
    <property type="entry name" value="Immunoglobulins"/>
    <property type="match status" value="2"/>
</dbReference>
<accession>A0A3E1Q6U3</accession>
<reference evidence="4 5" key="1">
    <citation type="journal article" date="2007" name="Int. J. Syst. Evol. Microbiol.">
        <title>Marixanthomonas ophiurae gen. nov., sp. nov., a marine bacterium of the family Flavobacteriaceae isolated from a deep-sea brittle star.</title>
        <authorList>
            <person name="Romanenko L.A."/>
            <person name="Uchino M."/>
            <person name="Frolova G.M."/>
            <person name="Mikhailov V.V."/>
        </authorList>
    </citation>
    <scope>NUCLEOTIDE SEQUENCE [LARGE SCALE GENOMIC DNA]</scope>
    <source>
        <strain evidence="4 5">KMM 3046</strain>
    </source>
</reference>
<dbReference type="Proteomes" id="UP000261082">
    <property type="component" value="Unassembled WGS sequence"/>
</dbReference>
<dbReference type="AlphaFoldDB" id="A0A3E1Q6U3"/>
<dbReference type="RefSeq" id="WP_117159795.1">
    <property type="nucleotide sequence ID" value="NZ_QVID01000002.1"/>
</dbReference>
<proteinExistence type="predicted"/>
<gene>
    <name evidence="4" type="ORF">DZ858_11410</name>
</gene>
<evidence type="ECO:0000313" key="4">
    <source>
        <dbReference type="EMBL" id="RFN57846.1"/>
    </source>
</evidence>
<comment type="caution">
    <text evidence="4">The sequence shown here is derived from an EMBL/GenBank/DDBJ whole genome shotgun (WGS) entry which is preliminary data.</text>
</comment>
<protein>
    <submittedName>
        <fullName evidence="4">Uncharacterized protein</fullName>
    </submittedName>
</protein>
<dbReference type="InterPro" id="IPR011635">
    <property type="entry name" value="CARDB"/>
</dbReference>
<evidence type="ECO:0000259" key="3">
    <source>
        <dbReference type="Pfam" id="PF20009"/>
    </source>
</evidence>
<dbReference type="Pfam" id="PF07705">
    <property type="entry name" value="CARDB"/>
    <property type="match status" value="1"/>
</dbReference>
<organism evidence="4 5">
    <name type="scientific">Marixanthomonas ophiurae</name>
    <dbReference type="NCBI Taxonomy" id="387659"/>
    <lineage>
        <taxon>Bacteria</taxon>
        <taxon>Pseudomonadati</taxon>
        <taxon>Bacteroidota</taxon>
        <taxon>Flavobacteriia</taxon>
        <taxon>Flavobacteriales</taxon>
        <taxon>Flavobacteriaceae</taxon>
        <taxon>Marixanthomonas</taxon>
    </lineage>
</organism>
<keyword evidence="1" id="KW-0732">Signal</keyword>
<dbReference type="OrthoDB" id="1488385at2"/>
<evidence type="ECO:0000256" key="1">
    <source>
        <dbReference type="SAM" id="SignalP"/>
    </source>
</evidence>
<name>A0A3E1Q6U3_9FLAO</name>